<dbReference type="GO" id="GO:0008270">
    <property type="term" value="F:zinc ion binding"/>
    <property type="evidence" value="ECO:0007669"/>
    <property type="project" value="InterPro"/>
</dbReference>
<dbReference type="PROSITE" id="PS50048">
    <property type="entry name" value="ZN2_CY6_FUNGAL_2"/>
    <property type="match status" value="1"/>
</dbReference>
<evidence type="ECO:0000256" key="5">
    <source>
        <dbReference type="ARBA" id="ARBA00023163"/>
    </source>
</evidence>
<organism evidence="9">
    <name type="scientific">Kwoniella pini CBS 10737</name>
    <dbReference type="NCBI Taxonomy" id="1296096"/>
    <lineage>
        <taxon>Eukaryota</taxon>
        <taxon>Fungi</taxon>
        <taxon>Dikarya</taxon>
        <taxon>Basidiomycota</taxon>
        <taxon>Agaricomycotina</taxon>
        <taxon>Tremellomycetes</taxon>
        <taxon>Tremellales</taxon>
        <taxon>Cryptococcaceae</taxon>
        <taxon>Kwoniella</taxon>
    </lineage>
</organism>
<proteinExistence type="predicted"/>
<keyword evidence="5" id="KW-0804">Transcription</keyword>
<dbReference type="RefSeq" id="XP_019010966.1">
    <property type="nucleotide sequence ID" value="XM_019156008.1"/>
</dbReference>
<dbReference type="Proteomes" id="UP000094020">
    <property type="component" value="Chromosome 5"/>
</dbReference>
<reference evidence="9" key="1">
    <citation type="submission" date="2013-07" db="EMBL/GenBank/DDBJ databases">
        <title>The Genome Sequence of Cryptococcus pinus CBS10737.</title>
        <authorList>
            <consortium name="The Broad Institute Genome Sequencing Platform"/>
            <person name="Cuomo C."/>
            <person name="Litvintseva A."/>
            <person name="Chen Y."/>
            <person name="Heitman J."/>
            <person name="Sun S."/>
            <person name="Springer D."/>
            <person name="Dromer F."/>
            <person name="Young S.K."/>
            <person name="Zeng Q."/>
            <person name="Gargeya S."/>
            <person name="Fitzgerald M."/>
            <person name="Abouelleil A."/>
            <person name="Alvarado L."/>
            <person name="Berlin A.M."/>
            <person name="Chapman S.B."/>
            <person name="Dewar J."/>
            <person name="Goldberg J."/>
            <person name="Griggs A."/>
            <person name="Gujja S."/>
            <person name="Hansen M."/>
            <person name="Howarth C."/>
            <person name="Imamovic A."/>
            <person name="Larimer J."/>
            <person name="McCowan C."/>
            <person name="Murphy C."/>
            <person name="Pearson M."/>
            <person name="Priest M."/>
            <person name="Roberts A."/>
            <person name="Saif S."/>
            <person name="Shea T."/>
            <person name="Sykes S."/>
            <person name="Wortman J."/>
            <person name="Nusbaum C."/>
            <person name="Birren B."/>
        </authorList>
    </citation>
    <scope>NUCLEOTIDE SEQUENCE [LARGE SCALE GENOMIC DNA]</scope>
    <source>
        <strain evidence="9">CBS 10737</strain>
    </source>
</reference>
<reference evidence="10" key="4">
    <citation type="submission" date="2024-02" db="EMBL/GenBank/DDBJ databases">
        <title>Comparative genomics of Cryptococcus and Kwoniella reveals pathogenesis evolution and contrasting modes of karyotype evolution via chromosome fusion or intercentromeric recombination.</title>
        <authorList>
            <person name="Coelho M.A."/>
            <person name="David-Palma M."/>
            <person name="Shea T."/>
            <person name="Bowers K."/>
            <person name="McGinley-Smith S."/>
            <person name="Mohammad A.W."/>
            <person name="Gnirke A."/>
            <person name="Yurkov A.M."/>
            <person name="Nowrousian M."/>
            <person name="Sun S."/>
            <person name="Cuomo C.A."/>
            <person name="Heitman J."/>
        </authorList>
    </citation>
    <scope>NUCLEOTIDE SEQUENCE</scope>
    <source>
        <strain evidence="10">CBS 10737</strain>
    </source>
</reference>
<evidence type="ECO:0000256" key="4">
    <source>
        <dbReference type="ARBA" id="ARBA00023125"/>
    </source>
</evidence>
<dbReference type="InterPro" id="IPR036864">
    <property type="entry name" value="Zn2-C6_fun-type_DNA-bd_sf"/>
</dbReference>
<evidence type="ECO:0000256" key="3">
    <source>
        <dbReference type="ARBA" id="ARBA00023015"/>
    </source>
</evidence>
<evidence type="ECO:0000256" key="2">
    <source>
        <dbReference type="ARBA" id="ARBA00022723"/>
    </source>
</evidence>
<gene>
    <name evidence="9" type="ORF">I206_04271</name>
    <name evidence="10" type="ORF">I206_104154</name>
</gene>
<keyword evidence="2" id="KW-0479">Metal-binding</keyword>
<comment type="subcellular location">
    <subcellularLocation>
        <location evidence="1">Nucleus</location>
    </subcellularLocation>
</comment>
<accession>A0A1B9I2I4</accession>
<dbReference type="SMART" id="SM00066">
    <property type="entry name" value="GAL4"/>
    <property type="match status" value="1"/>
</dbReference>
<dbReference type="PANTHER" id="PTHR31845">
    <property type="entry name" value="FINGER DOMAIN PROTEIN, PUTATIVE-RELATED"/>
    <property type="match status" value="1"/>
</dbReference>
<evidence type="ECO:0000313" key="9">
    <source>
        <dbReference type="EMBL" id="OCF49747.1"/>
    </source>
</evidence>
<keyword evidence="6" id="KW-0539">Nucleus</keyword>
<dbReference type="EMBL" id="KI894011">
    <property type="protein sequence ID" value="OCF49747.1"/>
    <property type="molecule type" value="Genomic_DNA"/>
</dbReference>
<evidence type="ECO:0000313" key="11">
    <source>
        <dbReference type="Proteomes" id="UP000094020"/>
    </source>
</evidence>
<dbReference type="PROSITE" id="PS00463">
    <property type="entry name" value="ZN2_CY6_FUNGAL_1"/>
    <property type="match status" value="1"/>
</dbReference>
<keyword evidence="3" id="KW-0805">Transcription regulation</keyword>
<dbReference type="CDD" id="cd12148">
    <property type="entry name" value="fungal_TF_MHR"/>
    <property type="match status" value="1"/>
</dbReference>
<dbReference type="InterPro" id="IPR007219">
    <property type="entry name" value="XnlR_reg_dom"/>
</dbReference>
<dbReference type="InterPro" id="IPR001138">
    <property type="entry name" value="Zn2Cys6_DnaBD"/>
</dbReference>
<evidence type="ECO:0000256" key="7">
    <source>
        <dbReference type="SAM" id="MobiDB-lite"/>
    </source>
</evidence>
<dbReference type="SUPFAM" id="SSF57701">
    <property type="entry name" value="Zn2/Cys6 DNA-binding domain"/>
    <property type="match status" value="1"/>
</dbReference>
<feature type="compositionally biased region" description="Basic and acidic residues" evidence="7">
    <location>
        <begin position="89"/>
        <end position="103"/>
    </location>
</feature>
<evidence type="ECO:0000256" key="6">
    <source>
        <dbReference type="ARBA" id="ARBA00023242"/>
    </source>
</evidence>
<feature type="compositionally biased region" description="Basic residues" evidence="7">
    <location>
        <begin position="71"/>
        <end position="88"/>
    </location>
</feature>
<dbReference type="Pfam" id="PF00172">
    <property type="entry name" value="Zn_clus"/>
    <property type="match status" value="1"/>
</dbReference>
<evidence type="ECO:0000256" key="1">
    <source>
        <dbReference type="ARBA" id="ARBA00004123"/>
    </source>
</evidence>
<reference evidence="9" key="3">
    <citation type="submission" date="2016-07" db="EMBL/GenBank/DDBJ databases">
        <title>Evolution of pathogenesis and genome organization in the Tremellales.</title>
        <authorList>
            <person name="Cuomo C."/>
            <person name="Litvintseva A."/>
            <person name="Heitman J."/>
            <person name="Chen Y."/>
            <person name="Sun S."/>
            <person name="Springer D."/>
            <person name="Dromer F."/>
            <person name="Young S."/>
            <person name="Zeng Q."/>
            <person name="Chapman S."/>
            <person name="Gujja S."/>
            <person name="Saif S."/>
            <person name="Birren B."/>
        </authorList>
    </citation>
    <scope>NUCLEOTIDE SEQUENCE</scope>
    <source>
        <strain evidence="9">CBS 10737</strain>
    </source>
</reference>
<dbReference type="GO" id="GO:0006351">
    <property type="term" value="P:DNA-templated transcription"/>
    <property type="evidence" value="ECO:0007669"/>
    <property type="project" value="InterPro"/>
</dbReference>
<dbReference type="GeneID" id="30172640"/>
<protein>
    <recommendedName>
        <fullName evidence="8">Zn(2)-C6 fungal-type domain-containing protein</fullName>
    </recommendedName>
</protein>
<dbReference type="OrthoDB" id="2581860at2759"/>
<keyword evidence="11" id="KW-1185">Reference proteome</keyword>
<dbReference type="EMBL" id="CP144523">
    <property type="protein sequence ID" value="WWC70204.1"/>
    <property type="molecule type" value="Genomic_DNA"/>
</dbReference>
<feature type="compositionally biased region" description="Polar residues" evidence="7">
    <location>
        <begin position="108"/>
        <end position="124"/>
    </location>
</feature>
<dbReference type="GO" id="GO:0005634">
    <property type="term" value="C:nucleus"/>
    <property type="evidence" value="ECO:0007669"/>
    <property type="project" value="UniProtKB-SubCell"/>
</dbReference>
<dbReference type="AlphaFoldDB" id="A0A1B9I2I4"/>
<dbReference type="PANTHER" id="PTHR31845:SF19">
    <property type="entry name" value="TRANSCRIPTION FACTOR DOMAIN-CONTAINING PROTEIN"/>
    <property type="match status" value="1"/>
</dbReference>
<dbReference type="GO" id="GO:0000981">
    <property type="term" value="F:DNA-binding transcription factor activity, RNA polymerase II-specific"/>
    <property type="evidence" value="ECO:0007669"/>
    <property type="project" value="InterPro"/>
</dbReference>
<dbReference type="InterPro" id="IPR051089">
    <property type="entry name" value="prtT"/>
</dbReference>
<feature type="compositionally biased region" description="Polar residues" evidence="7">
    <location>
        <begin position="54"/>
        <end position="69"/>
    </location>
</feature>
<feature type="domain" description="Zn(2)-C6 fungal-type" evidence="8">
    <location>
        <begin position="6"/>
        <end position="36"/>
    </location>
</feature>
<reference evidence="10" key="2">
    <citation type="submission" date="2013-07" db="EMBL/GenBank/DDBJ databases">
        <authorList>
            <consortium name="The Broad Institute Genome Sequencing Platform"/>
            <person name="Cuomo C."/>
            <person name="Litvintseva A."/>
            <person name="Chen Y."/>
            <person name="Heitman J."/>
            <person name="Sun S."/>
            <person name="Springer D."/>
            <person name="Dromer F."/>
            <person name="Young S.K."/>
            <person name="Zeng Q."/>
            <person name="Gargeya S."/>
            <person name="Fitzgerald M."/>
            <person name="Abouelleil A."/>
            <person name="Alvarado L."/>
            <person name="Berlin A.M."/>
            <person name="Chapman S.B."/>
            <person name="Dewar J."/>
            <person name="Goldberg J."/>
            <person name="Griggs A."/>
            <person name="Gujja S."/>
            <person name="Hansen M."/>
            <person name="Howarth C."/>
            <person name="Imamovic A."/>
            <person name="Larimer J."/>
            <person name="McCowan C."/>
            <person name="Murphy C."/>
            <person name="Pearson M."/>
            <person name="Priest M."/>
            <person name="Roberts A."/>
            <person name="Saif S."/>
            <person name="Shea T."/>
            <person name="Sykes S."/>
            <person name="Wortman J."/>
            <person name="Nusbaum C."/>
            <person name="Birren B."/>
        </authorList>
    </citation>
    <scope>NUCLEOTIDE SEQUENCE</scope>
    <source>
        <strain evidence="10">CBS 10737</strain>
    </source>
</reference>
<dbReference type="KEGG" id="kpin:30172640"/>
<feature type="region of interest" description="Disordered" evidence="7">
    <location>
        <begin position="45"/>
        <end position="124"/>
    </location>
</feature>
<evidence type="ECO:0000313" key="10">
    <source>
        <dbReference type="EMBL" id="WWC70204.1"/>
    </source>
</evidence>
<keyword evidence="4" id="KW-0238">DNA-binding</keyword>
<dbReference type="Gene3D" id="4.10.240.10">
    <property type="entry name" value="Zn(2)-C6 fungal-type DNA-binding domain"/>
    <property type="match status" value="1"/>
</dbReference>
<evidence type="ECO:0000259" key="8">
    <source>
        <dbReference type="PROSITE" id="PS50048"/>
    </source>
</evidence>
<dbReference type="SMART" id="SM00906">
    <property type="entry name" value="Fungal_trans"/>
    <property type="match status" value="1"/>
</dbReference>
<sequence length="742" mass="84499">MPAITACLACRALKAKCRREDVKEDCLRCSRLGIACESVPRKLGRRLGSKNRPKSISGSTTSPPSQITPRSVKKPRISIRSPSPRHHAREYADEVETPRDGHTRHCTPLTTSQHHQTSSGAPQPFSNMLNVLAKVADEMPPNQLPNTQQNNMISSPETATSPYSVFDRRKFLDMYRQASRSLDPDPYMGMAVLEEGLDLLLNSDPEERETKILPSEEVVYSRVDQPRRDLLDEWDLITNGSLSDHEVEDLSDVYWTRVNPIIRLLDPKIYTLQYIRSTSCFLLTAILQVAAQCLPVSRHSSSLVSRLDQHIDILHAEITKKGLQSLEICQGLLIYSTYMRADKQHQTWQFIAQAISMATELRLDTNASPTWHTTEPIHSHLRATVKRRNIQRFWLCLSEWDRRLAFIRGRRPLLRDTMLTSTNSLRTWWDEPDALDCDVMTCATISFRGPVGTVQRNMQRVMATHEPLSFEDHLANVDGEMDIWRAEWFNRLSLEDRQRAEHDIRASRFVLLMTPYDNRLGNEGMPVLARDECLVAALEVCKNAIPLLGGRQMGLPVQNVTAARLYLFGYTSLCALRIMDASLRSRDENRPNMEEELFHLSILSALAERLCKLNVHQHIALIASVLGRRLLHACRKVVNRTLSRENNNNTINQISSINTINTGFINNLQQNHHHHHHHHHHNNLFDNGNMNGIFTDDLGGLTGTLVPQDLAFSFGFEHLTNVGMGDLFPLFDNNDFGNNYNS</sequence>
<dbReference type="CDD" id="cd00067">
    <property type="entry name" value="GAL4"/>
    <property type="match status" value="1"/>
</dbReference>
<dbReference type="GO" id="GO:0000976">
    <property type="term" value="F:transcription cis-regulatory region binding"/>
    <property type="evidence" value="ECO:0007669"/>
    <property type="project" value="TreeGrafter"/>
</dbReference>
<name>A0A1B9I2I4_9TREE</name>